<reference evidence="2" key="1">
    <citation type="submission" date="2023-07" db="EMBL/GenBank/DDBJ databases">
        <authorList>
            <consortium name="CYATHOMIX"/>
        </authorList>
    </citation>
    <scope>NUCLEOTIDE SEQUENCE</scope>
    <source>
        <strain evidence="2">N/A</strain>
    </source>
</reference>
<keyword evidence="1" id="KW-0812">Transmembrane</keyword>
<feature type="transmembrane region" description="Helical" evidence="1">
    <location>
        <begin position="44"/>
        <end position="70"/>
    </location>
</feature>
<dbReference type="AlphaFoldDB" id="A0AA36GV82"/>
<keyword evidence="1" id="KW-1133">Transmembrane helix</keyword>
<feature type="transmembrane region" description="Helical" evidence="1">
    <location>
        <begin position="91"/>
        <end position="110"/>
    </location>
</feature>
<name>A0AA36GV82_CYLNA</name>
<proteinExistence type="predicted"/>
<sequence>MNFNGMAILTGHKCIALWFILLLTLISVVIYLDGGFEKQPYLMFVLFAITDVLYVSSIIWTMISSTTFTLPQRYSHLYNFLYFHRDQTAQLVCFLLKIAFECLLFAKIVLLKEVPVFILLCPLWFILSIIVFDLSKRLYSIQQ</sequence>
<dbReference type="EMBL" id="CATQJL010000223">
    <property type="protein sequence ID" value="CAJ0598918.1"/>
    <property type="molecule type" value="Genomic_DNA"/>
</dbReference>
<organism evidence="2 3">
    <name type="scientific">Cylicocyclus nassatus</name>
    <name type="common">Nematode worm</name>
    <dbReference type="NCBI Taxonomy" id="53992"/>
    <lineage>
        <taxon>Eukaryota</taxon>
        <taxon>Metazoa</taxon>
        <taxon>Ecdysozoa</taxon>
        <taxon>Nematoda</taxon>
        <taxon>Chromadorea</taxon>
        <taxon>Rhabditida</taxon>
        <taxon>Rhabditina</taxon>
        <taxon>Rhabditomorpha</taxon>
        <taxon>Strongyloidea</taxon>
        <taxon>Strongylidae</taxon>
        <taxon>Cylicocyclus</taxon>
    </lineage>
</organism>
<evidence type="ECO:0000256" key="1">
    <source>
        <dbReference type="SAM" id="Phobius"/>
    </source>
</evidence>
<evidence type="ECO:0000313" key="2">
    <source>
        <dbReference type="EMBL" id="CAJ0598918.1"/>
    </source>
</evidence>
<feature type="transmembrane region" description="Helical" evidence="1">
    <location>
        <begin position="12"/>
        <end position="32"/>
    </location>
</feature>
<evidence type="ECO:0000313" key="3">
    <source>
        <dbReference type="Proteomes" id="UP001176961"/>
    </source>
</evidence>
<dbReference type="Proteomes" id="UP001176961">
    <property type="component" value="Unassembled WGS sequence"/>
</dbReference>
<accession>A0AA36GV82</accession>
<feature type="transmembrane region" description="Helical" evidence="1">
    <location>
        <begin position="116"/>
        <end position="134"/>
    </location>
</feature>
<comment type="caution">
    <text evidence="2">The sequence shown here is derived from an EMBL/GenBank/DDBJ whole genome shotgun (WGS) entry which is preliminary data.</text>
</comment>
<protein>
    <submittedName>
        <fullName evidence="2">Uncharacterized protein</fullName>
    </submittedName>
</protein>
<gene>
    <name evidence="2" type="ORF">CYNAS_LOCUS10901</name>
</gene>
<keyword evidence="3" id="KW-1185">Reference proteome</keyword>
<keyword evidence="1" id="KW-0472">Membrane</keyword>